<accession>A0A679BE68</accession>
<reference evidence="1" key="1">
    <citation type="submission" date="2018-08" db="EMBL/GenBank/DDBJ databases">
        <title>Oryza glaberrima genomic DNA, chromosome 11, BAC clone:Ogla0133M13.</title>
        <authorList>
            <person name="Wu J."/>
            <person name="Kanamori H."/>
        </authorList>
    </citation>
    <scope>NUCLEOTIDE SEQUENCE</scope>
    <source>
        <strain evidence="1">IRGC104038</strain>
    </source>
</reference>
<dbReference type="AlphaFoldDB" id="A0A679BE68"/>
<sequence>MFLMCPFDKTVAMPAPIPSPEGTNRGKTVHTAAAGHHYTAHPIAKLPSTSHHRWMSMSRVESSRQQLLSDIPKFHARELALGHGCCQHASTVRWPRLPHIAPFTLPRMGPV</sequence>
<dbReference type="EMBL" id="AP018863">
    <property type="protein sequence ID" value="BBF89569.1"/>
    <property type="molecule type" value="Genomic_DNA"/>
</dbReference>
<evidence type="ECO:0000313" key="1">
    <source>
        <dbReference type="EMBL" id="BBF89569.1"/>
    </source>
</evidence>
<gene>
    <name evidence="1" type="primary">Ogla0133M13.20</name>
</gene>
<protein>
    <submittedName>
        <fullName evidence="1">Uncharacterized protein</fullName>
    </submittedName>
</protein>
<name>A0A679BE68_ORYGL</name>
<organism evidence="1">
    <name type="scientific">Oryza glaberrima</name>
    <name type="common">African rice</name>
    <dbReference type="NCBI Taxonomy" id="4538"/>
    <lineage>
        <taxon>Eukaryota</taxon>
        <taxon>Viridiplantae</taxon>
        <taxon>Streptophyta</taxon>
        <taxon>Embryophyta</taxon>
        <taxon>Tracheophyta</taxon>
        <taxon>Spermatophyta</taxon>
        <taxon>Magnoliopsida</taxon>
        <taxon>Liliopsida</taxon>
        <taxon>Poales</taxon>
        <taxon>Poaceae</taxon>
        <taxon>BOP clade</taxon>
        <taxon>Oryzoideae</taxon>
        <taxon>Oryzeae</taxon>
        <taxon>Oryzinae</taxon>
        <taxon>Oryza</taxon>
    </lineage>
</organism>
<proteinExistence type="predicted"/>